<keyword evidence="3" id="KW-1185">Reference proteome</keyword>
<proteinExistence type="predicted"/>
<keyword evidence="1" id="KW-0812">Transmembrane</keyword>
<gene>
    <name evidence="2" type="ORF">ACFFN0_10115</name>
</gene>
<name>A0ABV5V3N5_9MICO</name>
<evidence type="ECO:0000313" key="2">
    <source>
        <dbReference type="EMBL" id="MFB9732399.1"/>
    </source>
</evidence>
<comment type="caution">
    <text evidence="2">The sequence shown here is derived from an EMBL/GenBank/DDBJ whole genome shotgun (WGS) entry which is preliminary data.</text>
</comment>
<feature type="transmembrane region" description="Helical" evidence="1">
    <location>
        <begin position="85"/>
        <end position="107"/>
    </location>
</feature>
<dbReference type="Proteomes" id="UP001589613">
    <property type="component" value="Unassembled WGS sequence"/>
</dbReference>
<evidence type="ECO:0000313" key="3">
    <source>
        <dbReference type="Proteomes" id="UP001589613"/>
    </source>
</evidence>
<feature type="transmembrane region" description="Helical" evidence="1">
    <location>
        <begin position="20"/>
        <end position="39"/>
    </location>
</feature>
<protein>
    <submittedName>
        <fullName evidence="2">Uncharacterized protein</fullName>
    </submittedName>
</protein>
<feature type="transmembrane region" description="Helical" evidence="1">
    <location>
        <begin position="119"/>
        <end position="141"/>
    </location>
</feature>
<reference evidence="2 3" key="1">
    <citation type="submission" date="2024-09" db="EMBL/GenBank/DDBJ databases">
        <authorList>
            <person name="Sun Q."/>
            <person name="Mori K."/>
        </authorList>
    </citation>
    <scope>NUCLEOTIDE SEQUENCE [LARGE SCALE GENOMIC DNA]</scope>
    <source>
        <strain evidence="2 3">JCM 12763</strain>
    </source>
</reference>
<organism evidence="2 3">
    <name type="scientific">Ornithinimicrobium kibberense</name>
    <dbReference type="NCBI Taxonomy" id="282060"/>
    <lineage>
        <taxon>Bacteria</taxon>
        <taxon>Bacillati</taxon>
        <taxon>Actinomycetota</taxon>
        <taxon>Actinomycetes</taxon>
        <taxon>Micrococcales</taxon>
        <taxon>Ornithinimicrobiaceae</taxon>
        <taxon>Ornithinimicrobium</taxon>
    </lineage>
</organism>
<evidence type="ECO:0000256" key="1">
    <source>
        <dbReference type="SAM" id="Phobius"/>
    </source>
</evidence>
<sequence length="179" mass="18127">MAELLASWADLRSAHPTHLRVRLVALLGAGLFALSLALAGGGGPVAWAGILVLGALVVYQPTTLMPVVLTVFGVASWWAGVPGPWHWALLPAAWGLLLVHASAALAASVPGQAPLPSSVLRVYAVRTGVVALVTAVVWAAAGLVVHGPAPEGLGVVPGIVGLATVVGGLVVYLRRTARD</sequence>
<dbReference type="RefSeq" id="WP_141338130.1">
    <property type="nucleotide sequence ID" value="NZ_JBHMAX010000019.1"/>
</dbReference>
<keyword evidence="1" id="KW-0472">Membrane</keyword>
<dbReference type="EMBL" id="JBHMAX010000019">
    <property type="protein sequence ID" value="MFB9732399.1"/>
    <property type="molecule type" value="Genomic_DNA"/>
</dbReference>
<feature type="transmembrane region" description="Helical" evidence="1">
    <location>
        <begin position="46"/>
        <end position="79"/>
    </location>
</feature>
<keyword evidence="1" id="KW-1133">Transmembrane helix</keyword>
<accession>A0ABV5V3N5</accession>
<feature type="transmembrane region" description="Helical" evidence="1">
    <location>
        <begin position="153"/>
        <end position="173"/>
    </location>
</feature>